<dbReference type="PRINTS" id="PR01840">
    <property type="entry name" value="TATCFAMILY"/>
</dbReference>
<dbReference type="GO" id="GO:0033281">
    <property type="term" value="C:TAT protein transport complex"/>
    <property type="evidence" value="ECO:0007669"/>
    <property type="project" value="UniProtKB-UniRule"/>
</dbReference>
<keyword evidence="5" id="KW-0653">Protein transport</keyword>
<keyword evidence="2 5" id="KW-0812">Transmembrane</keyword>
<gene>
    <name evidence="5 6" type="primary">tatC</name>
    <name evidence="6" type="ORF">Q3M24_20670</name>
</gene>
<dbReference type="KEGG" id="eaj:Q3M24_20670"/>
<keyword evidence="5" id="KW-0811">Translocation</keyword>
<evidence type="ECO:0000313" key="6">
    <source>
        <dbReference type="EMBL" id="XCN72677.1"/>
    </source>
</evidence>
<protein>
    <recommendedName>
        <fullName evidence="5">Sec-independent protein translocase protein TatC</fullName>
    </recommendedName>
</protein>
<feature type="transmembrane region" description="Helical" evidence="5">
    <location>
        <begin position="111"/>
        <end position="132"/>
    </location>
</feature>
<dbReference type="NCBIfam" id="TIGR00945">
    <property type="entry name" value="tatC"/>
    <property type="match status" value="1"/>
</dbReference>
<feature type="transmembrane region" description="Helical" evidence="5">
    <location>
        <begin position="69"/>
        <end position="90"/>
    </location>
</feature>
<comment type="similarity">
    <text evidence="5">Belongs to the TatC family.</text>
</comment>
<proteinExistence type="inferred from homology"/>
<keyword evidence="5" id="KW-1003">Cell membrane</keyword>
<dbReference type="InterPro" id="IPR002033">
    <property type="entry name" value="TatC"/>
</dbReference>
<dbReference type="GO" id="GO:0043953">
    <property type="term" value="P:protein transport by the Tat complex"/>
    <property type="evidence" value="ECO:0007669"/>
    <property type="project" value="UniProtKB-UniRule"/>
</dbReference>
<dbReference type="GO" id="GO:0065002">
    <property type="term" value="P:intracellular protein transmembrane transport"/>
    <property type="evidence" value="ECO:0007669"/>
    <property type="project" value="TreeGrafter"/>
</dbReference>
<keyword evidence="4 5" id="KW-0472">Membrane</keyword>
<evidence type="ECO:0000256" key="1">
    <source>
        <dbReference type="ARBA" id="ARBA00004141"/>
    </source>
</evidence>
<feature type="transmembrane region" description="Helical" evidence="5">
    <location>
        <begin position="196"/>
        <end position="213"/>
    </location>
</feature>
<dbReference type="GO" id="GO:0009977">
    <property type="term" value="F:proton motive force dependent protein transmembrane transporter activity"/>
    <property type="evidence" value="ECO:0007669"/>
    <property type="project" value="TreeGrafter"/>
</dbReference>
<reference evidence="6" key="1">
    <citation type="journal article" date="2024" name="Syst. Appl. Microbiol.">
        <title>First single-strain enrichments of Electrothrix cable bacteria, description of E. aestuarii sp. nov. and E. rattekaaiensis sp. nov., and proposal of a cable bacteria taxonomy following the rules of the SeqCode.</title>
        <authorList>
            <person name="Plum-Jensen L.E."/>
            <person name="Schramm A."/>
            <person name="Marshall I.P.G."/>
        </authorList>
    </citation>
    <scope>NUCLEOTIDE SEQUENCE</scope>
    <source>
        <strain evidence="6">Rat1</strain>
    </source>
</reference>
<dbReference type="EMBL" id="CP159373">
    <property type="protein sequence ID" value="XCN72677.1"/>
    <property type="molecule type" value="Genomic_DNA"/>
</dbReference>
<dbReference type="PANTHER" id="PTHR30371:SF0">
    <property type="entry name" value="SEC-INDEPENDENT PROTEIN TRANSLOCASE PROTEIN TATC, CHLOROPLASTIC-RELATED"/>
    <property type="match status" value="1"/>
</dbReference>
<comment type="function">
    <text evidence="5">Part of the twin-arginine translocation (Tat) system that transports large folded proteins containing a characteristic twin-arginine motif in their signal peptide across membranes.</text>
</comment>
<reference evidence="6" key="2">
    <citation type="submission" date="2024-06" db="EMBL/GenBank/DDBJ databases">
        <authorList>
            <person name="Plum-Jensen L.E."/>
            <person name="Schramm A."/>
            <person name="Marshall I.P.G."/>
        </authorList>
    </citation>
    <scope>NUCLEOTIDE SEQUENCE</scope>
    <source>
        <strain evidence="6">Rat1</strain>
    </source>
</reference>
<comment type="subunit">
    <text evidence="5">Forms a complex with TatA.</text>
</comment>
<dbReference type="HAMAP" id="MF_00902">
    <property type="entry name" value="TatC"/>
    <property type="match status" value="1"/>
</dbReference>
<evidence type="ECO:0000256" key="4">
    <source>
        <dbReference type="ARBA" id="ARBA00023136"/>
    </source>
</evidence>
<evidence type="ECO:0000256" key="2">
    <source>
        <dbReference type="ARBA" id="ARBA00022692"/>
    </source>
</evidence>
<organism evidence="6">
    <name type="scientific">Candidatus Electrothrix aestuarii</name>
    <dbReference type="NCBI Taxonomy" id="3062594"/>
    <lineage>
        <taxon>Bacteria</taxon>
        <taxon>Pseudomonadati</taxon>
        <taxon>Thermodesulfobacteriota</taxon>
        <taxon>Desulfobulbia</taxon>
        <taxon>Desulfobulbales</taxon>
        <taxon>Desulfobulbaceae</taxon>
        <taxon>Candidatus Electrothrix</taxon>
    </lineage>
</organism>
<dbReference type="PANTHER" id="PTHR30371">
    <property type="entry name" value="SEC-INDEPENDENT PROTEIN TRANSLOCASE PROTEIN TATC"/>
    <property type="match status" value="1"/>
</dbReference>
<comment type="subcellular location">
    <subcellularLocation>
        <location evidence="5">Cell membrane</location>
        <topology evidence="5">Multi-pass membrane protein</topology>
    </subcellularLocation>
    <subcellularLocation>
        <location evidence="1">Membrane</location>
        <topology evidence="1">Multi-pass membrane protein</topology>
    </subcellularLocation>
</comment>
<comment type="caution">
    <text evidence="5">Lacks conserved residue(s) required for the propagation of feature annotation.</text>
</comment>
<dbReference type="Pfam" id="PF00902">
    <property type="entry name" value="TatC"/>
    <property type="match status" value="1"/>
</dbReference>
<keyword evidence="5" id="KW-0813">Transport</keyword>
<feature type="transmembrane region" description="Helical" evidence="5">
    <location>
        <begin position="21"/>
        <end position="39"/>
    </location>
</feature>
<dbReference type="AlphaFoldDB" id="A0AAU8LUY1"/>
<name>A0AAU8LUY1_9BACT</name>
<evidence type="ECO:0000256" key="5">
    <source>
        <dbReference type="HAMAP-Rule" id="MF_00902"/>
    </source>
</evidence>
<sequence>MTTDSLLERFRPHHQELRERLLRSFLAIALSTACAYYFIDQLAAFCTQPLFTAAPTLEKLVYTKLTDAFVSYIKLALLFGITVSFPYLLYQIWMFVAPGLLEKERVLARRVIFWSTGLFVSGALFGFFVVLPKTLAFFMSYAGENLVPMPKLGLYLTFVARMVLAFAISFEIPFLMVMTTSVGLVTRDHFKAKRKYFYIAIVVLSFLLTVGEITATVLLAFPLFALYEAGILAGRIFISKEKG</sequence>
<accession>A0AAU8LUY1</accession>
<feature type="transmembrane region" description="Helical" evidence="5">
    <location>
        <begin position="152"/>
        <end position="175"/>
    </location>
</feature>
<keyword evidence="3 5" id="KW-1133">Transmembrane helix</keyword>
<evidence type="ECO:0000256" key="3">
    <source>
        <dbReference type="ARBA" id="ARBA00022989"/>
    </source>
</evidence>